<dbReference type="InterPro" id="IPR012337">
    <property type="entry name" value="RNaseH-like_sf"/>
</dbReference>
<dbReference type="SUPFAM" id="SSF46689">
    <property type="entry name" value="Homeodomain-like"/>
    <property type="match status" value="1"/>
</dbReference>
<evidence type="ECO:0000256" key="1">
    <source>
        <dbReference type="ARBA" id="ARBA00009277"/>
    </source>
</evidence>
<gene>
    <name evidence="3" type="ORF">EII33_13965</name>
</gene>
<feature type="domain" description="Integrase catalytic" evidence="2">
    <location>
        <begin position="145"/>
        <end position="318"/>
    </location>
</feature>
<keyword evidence="4" id="KW-1185">Reference proteome</keyword>
<dbReference type="EMBL" id="RQYF01000138">
    <property type="protein sequence ID" value="RRD86614.1"/>
    <property type="molecule type" value="Genomic_DNA"/>
</dbReference>
<comment type="caution">
    <text evidence="3">The sequence shown here is derived from an EMBL/GenBank/DDBJ whole genome shotgun (WGS) entry which is preliminary data.</text>
</comment>
<dbReference type="NCBIfam" id="NF033546">
    <property type="entry name" value="transpos_IS21"/>
    <property type="match status" value="1"/>
</dbReference>
<dbReference type="InterPro" id="IPR054353">
    <property type="entry name" value="IstA-like_C"/>
</dbReference>
<reference evidence="3 4" key="1">
    <citation type="submission" date="2018-11" db="EMBL/GenBank/DDBJ databases">
        <title>Genomes From Bacteria Associated with the Canine Oral Cavity: a Test Case for Automated Genome-Based Taxonomic Assignment.</title>
        <authorList>
            <person name="Coil D.A."/>
            <person name="Jospin G."/>
            <person name="Darling A.E."/>
            <person name="Wallis C."/>
            <person name="Davis I.J."/>
            <person name="Harris S."/>
            <person name="Eisen J.A."/>
            <person name="Holcombe L.J."/>
            <person name="O'Flynn C."/>
        </authorList>
    </citation>
    <scope>NUCLEOTIDE SEQUENCE [LARGE SCALE GENOMIC DNA]</scope>
    <source>
        <strain evidence="3 4">OH1047_COT-310</strain>
    </source>
</reference>
<evidence type="ECO:0000259" key="2">
    <source>
        <dbReference type="PROSITE" id="PS50994"/>
    </source>
</evidence>
<comment type="similarity">
    <text evidence="1">Belongs to the transposase IS21/IS408/IS1162 family.</text>
</comment>
<dbReference type="PROSITE" id="PS50994">
    <property type="entry name" value="INTEGRASE"/>
    <property type="match status" value="1"/>
</dbReference>
<sequence length="531" mass="61676">MIDMDKKEQILHYHRIDGLSLREISRRVGLNRKTVTRYIREYEAQVSSDPEEGADMCLASRPKYPPRKVERSKLTDAVCAEIEYWLSENAKRRQTGMRKQCLKRQDIHRALIEKGFSISYSSVCKYIQQRKAEKRSKPKDVFIKQYYEPGEECEFDWGEVKLRIAGKQVTFTMAVFALCHSEGRWAYLFRHQDNLAFMESHRNFFHNVHGVPHTMVYDNMKVAVILRPDGKQPTESLLRMEAFYGFSHRFCNARAGWEKGHVERSVDFVRGRAFTTRVDFDSIQSAQQWLSRICDNINRESGSIATGDKRQALRRDMECMLHFPGDFGCFDLLQATVDKQATICVKSSHYSVPDHLVGQTVIVQLYSEKIRVYDSAHKKMAEHERSYSSGSWTFDINHYINTLMKKPGALKGSVALRQMPEKMQELFRVHFVDNGKDFLRLLKYCRERDHDYRDMLDAVRQIRMRGARHINFDQIKVALETRNAAPLTFTDSQKTDAFLEIELGSEDVLAQLDGIMQGTDNTAATGRRCTP</sequence>
<dbReference type="AlphaFoldDB" id="A0A3P1ZU05"/>
<dbReference type="InterPro" id="IPR036397">
    <property type="entry name" value="RNaseH_sf"/>
</dbReference>
<dbReference type="Proteomes" id="UP000279562">
    <property type="component" value="Unassembled WGS sequence"/>
</dbReference>
<evidence type="ECO:0000313" key="4">
    <source>
        <dbReference type="Proteomes" id="UP000279562"/>
    </source>
</evidence>
<proteinExistence type="inferred from homology"/>
<dbReference type="SUPFAM" id="SSF53098">
    <property type="entry name" value="Ribonuclease H-like"/>
    <property type="match status" value="1"/>
</dbReference>
<dbReference type="PANTHER" id="PTHR35004">
    <property type="entry name" value="TRANSPOSASE RV3428C-RELATED"/>
    <property type="match status" value="1"/>
</dbReference>
<name>A0A3P1ZU05_9BACE</name>
<organism evidence="3 4">
    <name type="scientific">Prevotella heparinolytica</name>
    <dbReference type="NCBI Taxonomy" id="28113"/>
    <lineage>
        <taxon>Bacteria</taxon>
        <taxon>Pseudomonadati</taxon>
        <taxon>Bacteroidota</taxon>
        <taxon>Bacteroidia</taxon>
        <taxon>Bacteroidales</taxon>
        <taxon>Bacteroidaceae</taxon>
        <taxon>Bacteroides</taxon>
    </lineage>
</organism>
<dbReference type="GO" id="GO:0003676">
    <property type="term" value="F:nucleic acid binding"/>
    <property type="evidence" value="ECO:0007669"/>
    <property type="project" value="InterPro"/>
</dbReference>
<dbReference type="Gene3D" id="3.30.420.10">
    <property type="entry name" value="Ribonuclease H-like superfamily/Ribonuclease H"/>
    <property type="match status" value="1"/>
</dbReference>
<dbReference type="PANTHER" id="PTHR35004:SF7">
    <property type="entry name" value="INTEGRASE PROTEIN"/>
    <property type="match status" value="1"/>
</dbReference>
<dbReference type="InterPro" id="IPR009057">
    <property type="entry name" value="Homeodomain-like_sf"/>
</dbReference>
<dbReference type="InterPro" id="IPR001584">
    <property type="entry name" value="Integrase_cat-core"/>
</dbReference>
<protein>
    <submittedName>
        <fullName evidence="3">IS21 family transposase</fullName>
    </submittedName>
</protein>
<dbReference type="Pfam" id="PF22483">
    <property type="entry name" value="Mu-transpos_C_2"/>
    <property type="match status" value="1"/>
</dbReference>
<accession>A0A3P1ZU05</accession>
<evidence type="ECO:0000313" key="3">
    <source>
        <dbReference type="EMBL" id="RRD86614.1"/>
    </source>
</evidence>
<dbReference type="GO" id="GO:0015074">
    <property type="term" value="P:DNA integration"/>
    <property type="evidence" value="ECO:0007669"/>
    <property type="project" value="InterPro"/>
</dbReference>